<keyword evidence="2" id="KW-1185">Reference proteome</keyword>
<evidence type="ECO:0000313" key="2">
    <source>
        <dbReference type="Proteomes" id="UP000722485"/>
    </source>
</evidence>
<comment type="caution">
    <text evidence="1">The sequence shown here is derived from an EMBL/GenBank/DDBJ whole genome shotgun (WGS) entry which is preliminary data.</text>
</comment>
<proteinExistence type="predicted"/>
<dbReference type="AlphaFoldDB" id="A0A9P5L766"/>
<organism evidence="1 2">
    <name type="scientific">Cylindrodendrum hubeiense</name>
    <dbReference type="NCBI Taxonomy" id="595255"/>
    <lineage>
        <taxon>Eukaryota</taxon>
        <taxon>Fungi</taxon>
        <taxon>Dikarya</taxon>
        <taxon>Ascomycota</taxon>
        <taxon>Pezizomycotina</taxon>
        <taxon>Sordariomycetes</taxon>
        <taxon>Hypocreomycetidae</taxon>
        <taxon>Hypocreales</taxon>
        <taxon>Nectriaceae</taxon>
        <taxon>Cylindrodendrum</taxon>
    </lineage>
</organism>
<gene>
    <name evidence="1" type="ORF">G7Z17_g10537</name>
</gene>
<evidence type="ECO:0000313" key="1">
    <source>
        <dbReference type="EMBL" id="KAF7543696.1"/>
    </source>
</evidence>
<protein>
    <submittedName>
        <fullName evidence="1">Uncharacterized protein</fullName>
    </submittedName>
</protein>
<dbReference type="EMBL" id="JAANBB010000349">
    <property type="protein sequence ID" value="KAF7543696.1"/>
    <property type="molecule type" value="Genomic_DNA"/>
</dbReference>
<reference evidence="1" key="1">
    <citation type="submission" date="2020-03" db="EMBL/GenBank/DDBJ databases">
        <title>Draft Genome Sequence of Cylindrodendrum hubeiense.</title>
        <authorList>
            <person name="Buettner E."/>
            <person name="Kellner H."/>
        </authorList>
    </citation>
    <scope>NUCLEOTIDE SEQUENCE</scope>
    <source>
        <strain evidence="1">IHI 201604</strain>
    </source>
</reference>
<accession>A0A9P5L766</accession>
<sequence>MHEHLEALRATLVLPANVEAYQKETETYLDGSLQRYSVGYELMREVYELLDNPGGILVFISTEEETRFSIPGGIVKLIKALTHILTSLNEADRRFRRDGMRMKRSGSIYRFMVPSVGRFKLDYKAMPPVVQDAEQFLQSIPAIDNVAKCSERMRT</sequence>
<name>A0A9P5L766_9HYPO</name>
<dbReference type="Proteomes" id="UP000722485">
    <property type="component" value="Unassembled WGS sequence"/>
</dbReference>